<keyword evidence="3" id="KW-1003">Cell membrane</keyword>
<comment type="caution">
    <text evidence="9">The sequence shown here is derived from an EMBL/GenBank/DDBJ whole genome shotgun (WGS) entry which is preliminary data.</text>
</comment>
<dbReference type="EMBL" id="JBCLVG010000002">
    <property type="protein sequence ID" value="MEN1946972.1"/>
    <property type="molecule type" value="Genomic_DNA"/>
</dbReference>
<reference evidence="9 10" key="1">
    <citation type="submission" date="2024-03" db="EMBL/GenBank/DDBJ databases">
        <title>YIM 134122 draft genome.</title>
        <authorList>
            <person name="Zuo S."/>
            <person name="Xiong L."/>
        </authorList>
    </citation>
    <scope>NUCLEOTIDE SEQUENCE [LARGE SCALE GENOMIC DNA]</scope>
    <source>
        <strain evidence="9 10">YIM 134122</strain>
    </source>
</reference>
<feature type="transmembrane region" description="Helical" evidence="7">
    <location>
        <begin position="103"/>
        <end position="124"/>
    </location>
</feature>
<dbReference type="InterPro" id="IPR000515">
    <property type="entry name" value="MetI-like"/>
</dbReference>
<dbReference type="PROSITE" id="PS50928">
    <property type="entry name" value="ABC_TM1"/>
    <property type="match status" value="1"/>
</dbReference>
<evidence type="ECO:0000259" key="8">
    <source>
        <dbReference type="PROSITE" id="PS50928"/>
    </source>
</evidence>
<gene>
    <name evidence="9" type="ORF">WJX64_10475</name>
</gene>
<dbReference type="InterPro" id="IPR035906">
    <property type="entry name" value="MetI-like_sf"/>
</dbReference>
<evidence type="ECO:0000313" key="9">
    <source>
        <dbReference type="EMBL" id="MEN1946972.1"/>
    </source>
</evidence>
<evidence type="ECO:0000256" key="5">
    <source>
        <dbReference type="ARBA" id="ARBA00022989"/>
    </source>
</evidence>
<feature type="transmembrane region" description="Helical" evidence="7">
    <location>
        <begin position="37"/>
        <end position="63"/>
    </location>
</feature>
<accession>A0ABU9W4R3</accession>
<feature type="transmembrane region" description="Helical" evidence="7">
    <location>
        <begin position="136"/>
        <end position="156"/>
    </location>
</feature>
<sequence>MSNLITTAAVAPQREGAGGPAPVRANGRPAARRRKTLIAYLFLAPFLILFIAFVAAPAVFGLWMSLTDWSPFRDVQHFVGLQNYIDLFGAAGSDFWRSMGATAIFVVGSVPLLIIVPLLVAILLNQRIRGSATFRTIFFAPYVLGVAVIGLVWGYILDTQSGILNHLLGLIGLPDNLPWTVDVPWAWYSLIGVTVWWTMGLNTIIFLAGLKGINTDLYEAASIDGAGAYRKFVSVTMPGLRPVMLFIFTTTILASANMFGQSYLLTKGGPGNATRTAIMYIADQGLSQNNMAPAAAMSYVLFAFLAIISIINFRIQRERTEEGVS</sequence>
<evidence type="ECO:0000256" key="6">
    <source>
        <dbReference type="ARBA" id="ARBA00023136"/>
    </source>
</evidence>
<keyword evidence="10" id="KW-1185">Reference proteome</keyword>
<evidence type="ECO:0000313" key="10">
    <source>
        <dbReference type="Proteomes" id="UP001425155"/>
    </source>
</evidence>
<protein>
    <submittedName>
        <fullName evidence="9">Sugar ABC transporter permease</fullName>
    </submittedName>
</protein>
<evidence type="ECO:0000256" key="2">
    <source>
        <dbReference type="ARBA" id="ARBA00022448"/>
    </source>
</evidence>
<keyword evidence="5 7" id="KW-1133">Transmembrane helix</keyword>
<keyword evidence="6 7" id="KW-0472">Membrane</keyword>
<proteinExistence type="inferred from homology"/>
<dbReference type="PANTHER" id="PTHR30193:SF37">
    <property type="entry name" value="INNER MEMBRANE ABC TRANSPORTER PERMEASE PROTEIN YCJO"/>
    <property type="match status" value="1"/>
</dbReference>
<dbReference type="InterPro" id="IPR051393">
    <property type="entry name" value="ABC_transporter_permease"/>
</dbReference>
<feature type="transmembrane region" description="Helical" evidence="7">
    <location>
        <begin position="240"/>
        <end position="260"/>
    </location>
</feature>
<dbReference type="RefSeq" id="WP_342113772.1">
    <property type="nucleotide sequence ID" value="NZ_JBCAUN010000002.1"/>
</dbReference>
<organism evidence="9 10">
    <name type="scientific">Leifsonia stereocauli</name>
    <dbReference type="NCBI Taxonomy" id="3134136"/>
    <lineage>
        <taxon>Bacteria</taxon>
        <taxon>Bacillati</taxon>
        <taxon>Actinomycetota</taxon>
        <taxon>Actinomycetes</taxon>
        <taxon>Micrococcales</taxon>
        <taxon>Microbacteriaceae</taxon>
        <taxon>Leifsonia</taxon>
    </lineage>
</organism>
<feature type="transmembrane region" description="Helical" evidence="7">
    <location>
        <begin position="296"/>
        <end position="315"/>
    </location>
</feature>
<evidence type="ECO:0000256" key="3">
    <source>
        <dbReference type="ARBA" id="ARBA00022475"/>
    </source>
</evidence>
<comment type="subcellular location">
    <subcellularLocation>
        <location evidence="1 7">Cell membrane</location>
        <topology evidence="1 7">Multi-pass membrane protein</topology>
    </subcellularLocation>
</comment>
<keyword evidence="4 7" id="KW-0812">Transmembrane</keyword>
<comment type="similarity">
    <text evidence="7">Belongs to the binding-protein-dependent transport system permease family.</text>
</comment>
<dbReference type="CDD" id="cd06261">
    <property type="entry name" value="TM_PBP2"/>
    <property type="match status" value="1"/>
</dbReference>
<keyword evidence="2 7" id="KW-0813">Transport</keyword>
<name>A0ABU9W4R3_9MICO</name>
<evidence type="ECO:0000256" key="1">
    <source>
        <dbReference type="ARBA" id="ARBA00004651"/>
    </source>
</evidence>
<evidence type="ECO:0000256" key="7">
    <source>
        <dbReference type="RuleBase" id="RU363032"/>
    </source>
</evidence>
<dbReference type="Proteomes" id="UP001425155">
    <property type="component" value="Unassembled WGS sequence"/>
</dbReference>
<feature type="domain" description="ABC transmembrane type-1" evidence="8">
    <location>
        <begin position="99"/>
        <end position="312"/>
    </location>
</feature>
<feature type="transmembrane region" description="Helical" evidence="7">
    <location>
        <begin position="185"/>
        <end position="208"/>
    </location>
</feature>
<dbReference type="Gene3D" id="1.10.3720.10">
    <property type="entry name" value="MetI-like"/>
    <property type="match status" value="1"/>
</dbReference>
<dbReference type="Pfam" id="PF00528">
    <property type="entry name" value="BPD_transp_1"/>
    <property type="match status" value="1"/>
</dbReference>
<dbReference type="SUPFAM" id="SSF161098">
    <property type="entry name" value="MetI-like"/>
    <property type="match status" value="1"/>
</dbReference>
<dbReference type="PANTHER" id="PTHR30193">
    <property type="entry name" value="ABC TRANSPORTER PERMEASE PROTEIN"/>
    <property type="match status" value="1"/>
</dbReference>
<evidence type="ECO:0000256" key="4">
    <source>
        <dbReference type="ARBA" id="ARBA00022692"/>
    </source>
</evidence>